<keyword evidence="1" id="KW-0460">Magnesium</keyword>
<sequence length="324" mass="37092">MISSFDPLEQVRYDLPARRNPNAAQIDAAMPQMIRSLYPFLPEAAVEKYERTHIGYCAGCLFPSGDPVHLEAICTVFTWAFAIDDKFERSNPETIFNIRDTAIPILLGKIPGVDHPLFSVLPVMRERLLVIAGQQWLEERFCKNLSLYFSGLADETYYRNNRIYPTFERYMDVRMRSVNVDIMSNLAEAITARLLPNFLTGHEVIKEIELLVCRVLIFCNDMFSVAEERECGDVLNSILIIEHFEGCSAQQASERVLNMHDKDVERLIELSNNLPDFQGYNPVVQNYVENLVSMIPGYLDWTLYFTDRYTAGGHAATSMQEAVH</sequence>
<dbReference type="PANTHER" id="PTHR35201">
    <property type="entry name" value="TERPENE SYNTHASE"/>
    <property type="match status" value="1"/>
</dbReference>
<accession>A0ABY6J1F9</accession>
<dbReference type="SUPFAM" id="SSF48576">
    <property type="entry name" value="Terpenoid synthases"/>
    <property type="match status" value="1"/>
</dbReference>
<dbReference type="SFLD" id="SFLDG01020">
    <property type="entry name" value="Terpene_Cyclase_Like_2"/>
    <property type="match status" value="1"/>
</dbReference>
<evidence type="ECO:0000256" key="1">
    <source>
        <dbReference type="RuleBase" id="RU366034"/>
    </source>
</evidence>
<dbReference type="Pfam" id="PF19086">
    <property type="entry name" value="Terpene_syn_C_2"/>
    <property type="match status" value="1"/>
</dbReference>
<gene>
    <name evidence="2" type="ORF">MKQ68_18820</name>
</gene>
<keyword evidence="3" id="KW-1185">Reference proteome</keyword>
<keyword evidence="1" id="KW-0456">Lyase</keyword>
<dbReference type="PANTHER" id="PTHR35201:SF4">
    <property type="entry name" value="BETA-PINACENE SYNTHASE-RELATED"/>
    <property type="match status" value="1"/>
</dbReference>
<comment type="similarity">
    <text evidence="1">Belongs to the terpene synthase family.</text>
</comment>
<dbReference type="Proteomes" id="UP001162741">
    <property type="component" value="Chromosome"/>
</dbReference>
<dbReference type="InterPro" id="IPR034686">
    <property type="entry name" value="Terpene_cyclase-like_2"/>
</dbReference>
<evidence type="ECO:0000313" key="2">
    <source>
        <dbReference type="EMBL" id="UYQ92144.1"/>
    </source>
</evidence>
<name>A0ABY6J1F9_9BACT</name>
<organism evidence="2 3">
    <name type="scientific">Chitinophaga horti</name>
    <dbReference type="NCBI Taxonomy" id="2920382"/>
    <lineage>
        <taxon>Bacteria</taxon>
        <taxon>Pseudomonadati</taxon>
        <taxon>Bacteroidota</taxon>
        <taxon>Chitinophagia</taxon>
        <taxon>Chitinophagales</taxon>
        <taxon>Chitinophagaceae</taxon>
        <taxon>Chitinophaga</taxon>
    </lineage>
</organism>
<dbReference type="EC" id="4.2.3.-" evidence="1"/>
<dbReference type="Gene3D" id="1.10.600.10">
    <property type="entry name" value="Farnesyl Diphosphate Synthase"/>
    <property type="match status" value="1"/>
</dbReference>
<reference evidence="2" key="1">
    <citation type="submission" date="2022-10" db="EMBL/GenBank/DDBJ databases">
        <title>Chitinophaga sp. nov., isolated from soil.</title>
        <authorList>
            <person name="Jeon C.O."/>
        </authorList>
    </citation>
    <scope>NUCLEOTIDE SEQUENCE</scope>
    <source>
        <strain evidence="2">R8</strain>
    </source>
</reference>
<dbReference type="InterPro" id="IPR008949">
    <property type="entry name" value="Isoprenoid_synthase_dom_sf"/>
</dbReference>
<dbReference type="EMBL" id="CP107006">
    <property type="protein sequence ID" value="UYQ92144.1"/>
    <property type="molecule type" value="Genomic_DNA"/>
</dbReference>
<comment type="cofactor">
    <cofactor evidence="1">
        <name>Mg(2+)</name>
        <dbReference type="ChEBI" id="CHEBI:18420"/>
    </cofactor>
</comment>
<evidence type="ECO:0000313" key="3">
    <source>
        <dbReference type="Proteomes" id="UP001162741"/>
    </source>
</evidence>
<dbReference type="SFLD" id="SFLDS00005">
    <property type="entry name" value="Isoprenoid_Synthase_Type_I"/>
    <property type="match status" value="1"/>
</dbReference>
<protein>
    <recommendedName>
        <fullName evidence="1">Terpene synthase</fullName>
        <ecNumber evidence="1">4.2.3.-</ecNumber>
    </recommendedName>
</protein>
<keyword evidence="1" id="KW-0479">Metal-binding</keyword>
<proteinExistence type="inferred from homology"/>
<dbReference type="RefSeq" id="WP_244844032.1">
    <property type="nucleotide sequence ID" value="NZ_CP107006.1"/>
</dbReference>